<keyword evidence="2" id="KW-1185">Reference proteome</keyword>
<reference evidence="1" key="1">
    <citation type="submission" date="2021-05" db="EMBL/GenBank/DDBJ databases">
        <authorList>
            <person name="Scholz U."/>
            <person name="Mascher M."/>
            <person name="Fiebig A."/>
        </authorList>
    </citation>
    <scope>NUCLEOTIDE SEQUENCE [LARGE SCALE GENOMIC DNA]</scope>
</reference>
<organism evidence="1 2">
    <name type="scientific">Avena sativa</name>
    <name type="common">Oat</name>
    <dbReference type="NCBI Taxonomy" id="4498"/>
    <lineage>
        <taxon>Eukaryota</taxon>
        <taxon>Viridiplantae</taxon>
        <taxon>Streptophyta</taxon>
        <taxon>Embryophyta</taxon>
        <taxon>Tracheophyta</taxon>
        <taxon>Spermatophyta</taxon>
        <taxon>Magnoliopsida</taxon>
        <taxon>Liliopsida</taxon>
        <taxon>Poales</taxon>
        <taxon>Poaceae</taxon>
        <taxon>BOP clade</taxon>
        <taxon>Pooideae</taxon>
        <taxon>Poodae</taxon>
        <taxon>Poeae</taxon>
        <taxon>Poeae Chloroplast Group 1 (Aveneae type)</taxon>
        <taxon>Aveninae</taxon>
        <taxon>Avena</taxon>
    </lineage>
</organism>
<proteinExistence type="predicted"/>
<evidence type="ECO:0000313" key="1">
    <source>
        <dbReference type="EnsemblPlants" id="AVESA.00010b.r2.2DG0366310.1.CDS.1"/>
    </source>
</evidence>
<dbReference type="Proteomes" id="UP001732700">
    <property type="component" value="Chromosome 2D"/>
</dbReference>
<name>A0ACD5V532_AVESA</name>
<dbReference type="EnsemblPlants" id="AVESA.00010b.r2.2DG0366310.1">
    <property type="protein sequence ID" value="AVESA.00010b.r2.2DG0366310.1.CDS.1"/>
    <property type="gene ID" value="AVESA.00010b.r2.2DG0366310"/>
</dbReference>
<protein>
    <submittedName>
        <fullName evidence="1">Uncharacterized protein</fullName>
    </submittedName>
</protein>
<sequence length="241" mass="26426">MSKQPLTGLCFDIAISPVEVQSDKVPDNPFPKDDTKTVFSAIKIKLVHSKDNSSVLYAEVEADFVDILFGLLCVPLGSVIKTYGQWSSDGSIDNLYRSIGGSARTCMKPQSPSLLLTPKLAPFFGCSRNVLQTEEMIPRSVHFSCFKCHLLAGAKRCGCSCPYTRTVTEMNPKSPSTGSDNTAKAYVKGGLRTFLVTNDLRVLHFTLTNTLQVMRAAKIPKEKLVEKELALDKAQVDPTKC</sequence>
<evidence type="ECO:0000313" key="2">
    <source>
        <dbReference type="Proteomes" id="UP001732700"/>
    </source>
</evidence>
<accession>A0ACD5V532</accession>
<reference evidence="1" key="2">
    <citation type="submission" date="2025-09" db="UniProtKB">
        <authorList>
            <consortium name="EnsemblPlants"/>
        </authorList>
    </citation>
    <scope>IDENTIFICATION</scope>
</reference>